<name>T1GWM8_MEGSC</name>
<dbReference type="HOGENOM" id="CLU_1612704_0_0_1"/>
<protein>
    <submittedName>
        <fullName evidence="1">Uncharacterized protein</fullName>
    </submittedName>
</protein>
<evidence type="ECO:0000313" key="1">
    <source>
        <dbReference type="EnsemblMetazoa" id="MESCA008206-PA"/>
    </source>
</evidence>
<evidence type="ECO:0000313" key="2">
    <source>
        <dbReference type="Proteomes" id="UP000015102"/>
    </source>
</evidence>
<dbReference type="Proteomes" id="UP000015102">
    <property type="component" value="Unassembled WGS sequence"/>
</dbReference>
<organism evidence="1 2">
    <name type="scientific">Megaselia scalaris</name>
    <name type="common">Humpbacked fly</name>
    <name type="synonym">Phora scalaris</name>
    <dbReference type="NCBI Taxonomy" id="36166"/>
    <lineage>
        <taxon>Eukaryota</taxon>
        <taxon>Metazoa</taxon>
        <taxon>Ecdysozoa</taxon>
        <taxon>Arthropoda</taxon>
        <taxon>Hexapoda</taxon>
        <taxon>Insecta</taxon>
        <taxon>Pterygota</taxon>
        <taxon>Neoptera</taxon>
        <taxon>Endopterygota</taxon>
        <taxon>Diptera</taxon>
        <taxon>Brachycera</taxon>
        <taxon>Muscomorpha</taxon>
        <taxon>Platypezoidea</taxon>
        <taxon>Phoridae</taxon>
        <taxon>Megaseliini</taxon>
        <taxon>Megaselia</taxon>
    </lineage>
</organism>
<dbReference type="AlphaFoldDB" id="T1GWM8"/>
<dbReference type="EnsemblMetazoa" id="MESCA008206-RA">
    <property type="protein sequence ID" value="MESCA008206-PA"/>
    <property type="gene ID" value="MESCA008206"/>
</dbReference>
<proteinExistence type="predicted"/>
<keyword evidence="2" id="KW-1185">Reference proteome</keyword>
<accession>T1GWM8</accession>
<sequence length="165" mass="18034">MIRGFPQGEELHCSFFDILFIVSWRKALGSGFGDSSFSIFIAMGSENLNTIFSLNGLVFGNENCCESDFILEDIEFGRNFEHISLRGLKFQQVASTKSSTIPATKSNSIAATNLKPTPFAQHVASKVTDLSTKDIVSSASISNLKPTSFTKHDASTKLLTTLQKL</sequence>
<dbReference type="EMBL" id="CAQQ02390866">
    <property type="status" value="NOT_ANNOTATED_CDS"/>
    <property type="molecule type" value="Genomic_DNA"/>
</dbReference>
<dbReference type="EMBL" id="CAQQ02390865">
    <property type="status" value="NOT_ANNOTATED_CDS"/>
    <property type="molecule type" value="Genomic_DNA"/>
</dbReference>
<reference evidence="1" key="2">
    <citation type="submission" date="2015-06" db="UniProtKB">
        <authorList>
            <consortium name="EnsemblMetazoa"/>
        </authorList>
    </citation>
    <scope>IDENTIFICATION</scope>
</reference>
<reference evidence="2" key="1">
    <citation type="submission" date="2013-02" db="EMBL/GenBank/DDBJ databases">
        <authorList>
            <person name="Hughes D."/>
        </authorList>
    </citation>
    <scope>NUCLEOTIDE SEQUENCE</scope>
    <source>
        <strain>Durham</strain>
        <strain evidence="2">NC isolate 2 -- Noor lab</strain>
    </source>
</reference>